<evidence type="ECO:0000313" key="4">
    <source>
        <dbReference type="Proteomes" id="UP000033109"/>
    </source>
</evidence>
<sequence length="149" mass="16650">MKLTAFAFLLLSGSLLSCDNDDDIKPDDVPAAVKDTLINTFPNAINIEWEKKGSDYEADFDQTTVDYSALLNASGNLLMHKYDIAESALPEEVKAAISQNYAGYIVDDAEELVQGETTFYQVELDNNKQEQKLVFSADGHEQSQQPYWD</sequence>
<dbReference type="Pfam" id="PF11396">
    <property type="entry name" value="PepSY_like"/>
    <property type="match status" value="1"/>
</dbReference>
<keyword evidence="1" id="KW-0732">Signal</keyword>
<organism evidence="3 4">
    <name type="scientific">Pontibacter korlensis</name>
    <dbReference type="NCBI Taxonomy" id="400092"/>
    <lineage>
        <taxon>Bacteria</taxon>
        <taxon>Pseudomonadati</taxon>
        <taxon>Bacteroidota</taxon>
        <taxon>Cytophagia</taxon>
        <taxon>Cytophagales</taxon>
        <taxon>Hymenobacteraceae</taxon>
        <taxon>Pontibacter</taxon>
    </lineage>
</organism>
<proteinExistence type="predicted"/>
<gene>
    <name evidence="3" type="ORF">PKOR_07445</name>
</gene>
<accession>A0A0E3UWT2</accession>
<evidence type="ECO:0000313" key="3">
    <source>
        <dbReference type="EMBL" id="AKD02991.1"/>
    </source>
</evidence>
<dbReference type="InterPro" id="IPR021533">
    <property type="entry name" value="PepSY-like"/>
</dbReference>
<feature type="signal peptide" evidence="1">
    <location>
        <begin position="1"/>
        <end position="17"/>
    </location>
</feature>
<dbReference type="Proteomes" id="UP000033109">
    <property type="component" value="Chromosome"/>
</dbReference>
<evidence type="ECO:0000256" key="1">
    <source>
        <dbReference type="SAM" id="SignalP"/>
    </source>
</evidence>
<dbReference type="PROSITE" id="PS51257">
    <property type="entry name" value="PROKAR_LIPOPROTEIN"/>
    <property type="match status" value="1"/>
</dbReference>
<dbReference type="AlphaFoldDB" id="A0A0E3UWT2"/>
<keyword evidence="4" id="KW-1185">Reference proteome</keyword>
<dbReference type="SUPFAM" id="SSF160574">
    <property type="entry name" value="BT0923-like"/>
    <property type="match status" value="1"/>
</dbReference>
<feature type="chain" id="PRO_5002413554" description="Putative beta-lactamase-inhibitor-like PepSY-like domain-containing protein" evidence="1">
    <location>
        <begin position="18"/>
        <end position="149"/>
    </location>
</feature>
<dbReference type="EMBL" id="CP009621">
    <property type="protein sequence ID" value="AKD02991.1"/>
    <property type="molecule type" value="Genomic_DNA"/>
</dbReference>
<dbReference type="Gene3D" id="3.10.450.360">
    <property type="match status" value="1"/>
</dbReference>
<protein>
    <recommendedName>
        <fullName evidence="2">Putative beta-lactamase-inhibitor-like PepSY-like domain-containing protein</fullName>
    </recommendedName>
</protein>
<dbReference type="RefSeq" id="WP_046310007.1">
    <property type="nucleotide sequence ID" value="NZ_CBCSCY010000048.1"/>
</dbReference>
<name>A0A0E3UWT2_9BACT</name>
<dbReference type="HOGENOM" id="CLU_133145_1_0_10"/>
<evidence type="ECO:0000259" key="2">
    <source>
        <dbReference type="Pfam" id="PF11396"/>
    </source>
</evidence>
<reference evidence="3 4" key="1">
    <citation type="journal article" date="2015" name="Sci. Rep.">
        <title>Unraveling adaptation of Pontibacter korlensis to radiation and infertility in desert through complete genome and comparative transcriptomic analysis.</title>
        <authorList>
            <person name="Dai J."/>
            <person name="Dai W."/>
            <person name="Qiu C."/>
            <person name="Yang Z."/>
            <person name="Zhang Y."/>
            <person name="Zhou M."/>
            <person name="Zhang L."/>
            <person name="Fang C."/>
            <person name="Gao Q."/>
            <person name="Yang Q."/>
            <person name="Li X."/>
            <person name="Wang Z."/>
            <person name="Wang Z."/>
            <person name="Jia Z."/>
            <person name="Chen X."/>
        </authorList>
    </citation>
    <scope>NUCLEOTIDE SEQUENCE [LARGE SCALE GENOMIC DNA]</scope>
    <source>
        <strain evidence="3 4">X14-1T</strain>
    </source>
</reference>
<dbReference type="KEGG" id="pko:PKOR_07445"/>
<dbReference type="STRING" id="400092.PKOR_07445"/>
<feature type="domain" description="Putative beta-lactamase-inhibitor-like PepSY-like" evidence="2">
    <location>
        <begin position="76"/>
        <end position="139"/>
    </location>
</feature>
<dbReference type="PATRIC" id="fig|400092.3.peg.1651"/>